<evidence type="ECO:0000313" key="2">
    <source>
        <dbReference type="Proteomes" id="UP001155040"/>
    </source>
</evidence>
<reference evidence="1" key="1">
    <citation type="submission" date="2022-08" db="EMBL/GenBank/DDBJ databases">
        <title>Genomic Encyclopedia of Type Strains, Phase V (KMG-V): Genome sequencing to study the core and pangenomes of soil and plant-associated prokaryotes.</title>
        <authorList>
            <person name="Whitman W."/>
        </authorList>
    </citation>
    <scope>NUCLEOTIDE SEQUENCE</scope>
    <source>
        <strain evidence="1">SP3012</strain>
    </source>
</reference>
<evidence type="ECO:0000313" key="1">
    <source>
        <dbReference type="EMBL" id="MCS4038327.1"/>
    </source>
</evidence>
<dbReference type="SUPFAM" id="SSF56925">
    <property type="entry name" value="OMPA-like"/>
    <property type="match status" value="1"/>
</dbReference>
<comment type="caution">
    <text evidence="1">The sequence shown here is derived from an EMBL/GenBank/DDBJ whole genome shotgun (WGS) entry which is preliminary data.</text>
</comment>
<protein>
    <recommendedName>
        <fullName evidence="3">Outer membrane protein beta-barrel domain-containing protein</fullName>
    </recommendedName>
</protein>
<accession>A0A9X2UPF4</accession>
<gene>
    <name evidence="1" type="ORF">GGQ01_003419</name>
</gene>
<dbReference type="Proteomes" id="UP001155040">
    <property type="component" value="Unassembled WGS sequence"/>
</dbReference>
<sequence length="154" mass="15429">MNGDGSSTLKIGPRIGIPVGDVSDTGGNLFFGADGRIQVGGLPDGVVVSPSADFYLTDDLAGSSLTIVAVDLNGLYEFQIESPTLVPYLGGGLAITRISVDASGSFVDPSSTEVGLNLVGGARFPIGSVEPFAQVNFTAGADRIGIGGGVLLGL</sequence>
<evidence type="ECO:0008006" key="3">
    <source>
        <dbReference type="Google" id="ProtNLM"/>
    </source>
</evidence>
<dbReference type="InterPro" id="IPR011250">
    <property type="entry name" value="OMP/PagP_B-barrel"/>
</dbReference>
<name>A0A9X2UPF4_9BACT</name>
<dbReference type="EMBL" id="JANUBF010000059">
    <property type="protein sequence ID" value="MCS4038327.1"/>
    <property type="molecule type" value="Genomic_DNA"/>
</dbReference>
<dbReference type="AlphaFoldDB" id="A0A9X2UPF4"/>
<proteinExistence type="predicted"/>
<dbReference type="RefSeq" id="WP_259096410.1">
    <property type="nucleotide sequence ID" value="NZ_JANTZY010000051.1"/>
</dbReference>
<organism evidence="1 2">
    <name type="scientific">Salinibacter ruber</name>
    <dbReference type="NCBI Taxonomy" id="146919"/>
    <lineage>
        <taxon>Bacteria</taxon>
        <taxon>Pseudomonadati</taxon>
        <taxon>Rhodothermota</taxon>
        <taxon>Rhodothermia</taxon>
        <taxon>Rhodothermales</taxon>
        <taxon>Salinibacteraceae</taxon>
        <taxon>Salinibacter</taxon>
    </lineage>
</organism>
<dbReference type="Gene3D" id="2.40.160.20">
    <property type="match status" value="1"/>
</dbReference>